<dbReference type="AlphaFoldDB" id="A0A8S9I119"/>
<organism evidence="5">
    <name type="scientific">Brassica cretica</name>
    <name type="common">Mustard</name>
    <dbReference type="NCBI Taxonomy" id="69181"/>
    <lineage>
        <taxon>Eukaryota</taxon>
        <taxon>Viridiplantae</taxon>
        <taxon>Streptophyta</taxon>
        <taxon>Embryophyta</taxon>
        <taxon>Tracheophyta</taxon>
        <taxon>Spermatophyta</taxon>
        <taxon>Magnoliopsida</taxon>
        <taxon>eudicotyledons</taxon>
        <taxon>Gunneridae</taxon>
        <taxon>Pentapetalae</taxon>
        <taxon>rosids</taxon>
        <taxon>malvids</taxon>
        <taxon>Brassicales</taxon>
        <taxon>Brassicaceae</taxon>
        <taxon>Brassiceae</taxon>
        <taxon>Brassica</taxon>
    </lineage>
</organism>
<dbReference type="GO" id="GO:0005634">
    <property type="term" value="C:nucleus"/>
    <property type="evidence" value="ECO:0007669"/>
    <property type="project" value="UniProtKB-SubCell"/>
</dbReference>
<dbReference type="GO" id="GO:0000775">
    <property type="term" value="C:chromosome, centromeric region"/>
    <property type="evidence" value="ECO:0007669"/>
    <property type="project" value="UniProtKB-SubCell"/>
</dbReference>
<dbReference type="GO" id="GO:0042054">
    <property type="term" value="F:histone methyltransferase activity"/>
    <property type="evidence" value="ECO:0007669"/>
    <property type="project" value="TreeGrafter"/>
</dbReference>
<feature type="domain" description="YDG" evidence="4">
    <location>
        <begin position="223"/>
        <end position="308"/>
    </location>
</feature>
<sequence length="308" mass="34790">MSVNSETRIGNIPRIEVGDQFNYKSELSLIGLHFRLMSGIDNKEKKKLNTGLEGTEYIDIFKYDGLINSRKGQEAHDQNLRVNFKVGDKFDYQTELNLVGIHFGMMSGINYEETRPGLFLATSIVASEGSEYNNIFKSGQLIYSGVGNDQNLSNIRLIFLAGLHFGLLVDKEARLTTRIDHDFNYKSELSLIGFHFRLMSGVDNKEKKKLNTGLEGTEYIDQNLRVNFKVGDKFDYKTELNLVGIHFGMMSGINYEETRPELFLATNIVASEGSEYNNIFKSDQLIYSGVGNDQNLVRGNVALVDSMK</sequence>
<dbReference type="PANTHER" id="PTHR45660">
    <property type="entry name" value="HISTONE-LYSINE N-METHYLTRANSFERASE SETMAR"/>
    <property type="match status" value="1"/>
</dbReference>
<gene>
    <name evidence="5" type="ORF">F2Q70_00018039</name>
</gene>
<dbReference type="Pfam" id="PF02182">
    <property type="entry name" value="SAD_SRA"/>
    <property type="match status" value="2"/>
</dbReference>
<reference evidence="5" key="1">
    <citation type="submission" date="2019-12" db="EMBL/GenBank/DDBJ databases">
        <title>Genome sequencing and annotation of Brassica cretica.</title>
        <authorList>
            <person name="Studholme D.J."/>
            <person name="Sarris P.F."/>
        </authorList>
    </citation>
    <scope>NUCLEOTIDE SEQUENCE</scope>
    <source>
        <strain evidence="5">PFS-102/07</strain>
        <tissue evidence="5">Leaf</tissue>
    </source>
</reference>
<protein>
    <recommendedName>
        <fullName evidence="4">YDG domain-containing protein</fullName>
    </recommendedName>
</protein>
<name>A0A8S9I119_BRACR</name>
<dbReference type="InterPro" id="IPR015947">
    <property type="entry name" value="PUA-like_sf"/>
</dbReference>
<keyword evidence="2 3" id="KW-0539">Nucleus</keyword>
<feature type="domain" description="YDG" evidence="4">
    <location>
        <begin position="79"/>
        <end position="226"/>
    </location>
</feature>
<dbReference type="InterPro" id="IPR036987">
    <property type="entry name" value="SRA-YDG_sf"/>
</dbReference>
<dbReference type="InterPro" id="IPR003105">
    <property type="entry name" value="SRA_YDG"/>
</dbReference>
<comment type="subcellular location">
    <subcellularLocation>
        <location evidence="1">Chromosome</location>
        <location evidence="1">Centromere</location>
    </subcellularLocation>
    <subcellularLocation>
        <location evidence="3">Nucleus</location>
    </subcellularLocation>
</comment>
<dbReference type="GO" id="GO:0003690">
    <property type="term" value="F:double-stranded DNA binding"/>
    <property type="evidence" value="ECO:0007669"/>
    <property type="project" value="TreeGrafter"/>
</dbReference>
<comment type="caution">
    <text evidence="5">The sequence shown here is derived from an EMBL/GenBank/DDBJ whole genome shotgun (WGS) entry which is preliminary data.</text>
</comment>
<accession>A0A8S9I119</accession>
<dbReference type="SUPFAM" id="SSF88697">
    <property type="entry name" value="PUA domain-like"/>
    <property type="match status" value="3"/>
</dbReference>
<dbReference type="InterPro" id="IPR051357">
    <property type="entry name" value="H3K9_HMTase_SUVAR3-9"/>
</dbReference>
<evidence type="ECO:0000256" key="1">
    <source>
        <dbReference type="ARBA" id="ARBA00004584"/>
    </source>
</evidence>
<evidence type="ECO:0000256" key="2">
    <source>
        <dbReference type="ARBA" id="ARBA00023242"/>
    </source>
</evidence>
<evidence type="ECO:0000313" key="5">
    <source>
        <dbReference type="EMBL" id="KAF2561508.1"/>
    </source>
</evidence>
<evidence type="ECO:0000256" key="3">
    <source>
        <dbReference type="PROSITE-ProRule" id="PRU00358"/>
    </source>
</evidence>
<dbReference type="EMBL" id="QGKY02001250">
    <property type="protein sequence ID" value="KAF2561508.1"/>
    <property type="molecule type" value="Genomic_DNA"/>
</dbReference>
<evidence type="ECO:0000259" key="4">
    <source>
        <dbReference type="PROSITE" id="PS51015"/>
    </source>
</evidence>
<dbReference type="Gene3D" id="2.30.280.10">
    <property type="entry name" value="SRA-YDG"/>
    <property type="match status" value="3"/>
</dbReference>
<proteinExistence type="predicted"/>
<dbReference type="PROSITE" id="PS51015">
    <property type="entry name" value="YDG"/>
    <property type="match status" value="2"/>
</dbReference>
<dbReference type="PANTHER" id="PTHR45660:SF75">
    <property type="entry name" value="YDG DOMAIN-CONTAINING PROTEIN"/>
    <property type="match status" value="1"/>
</dbReference>